<dbReference type="PANTHER" id="PTHR33823">
    <property type="entry name" value="RNA POLYMERASE-BINDING TRANSCRIPTION FACTOR DKSA-RELATED"/>
    <property type="match status" value="1"/>
</dbReference>
<evidence type="ECO:0000256" key="2">
    <source>
        <dbReference type="SAM" id="Coils"/>
    </source>
</evidence>
<gene>
    <name evidence="3" type="ORF">HCR_02520</name>
</gene>
<dbReference type="SUPFAM" id="SSF109635">
    <property type="entry name" value="DnaK suppressor protein DksA, alpha-hairpin domain"/>
    <property type="match status" value="1"/>
</dbReference>
<keyword evidence="4" id="KW-1185">Reference proteome</keyword>
<dbReference type="EMBL" id="AP027370">
    <property type="protein sequence ID" value="BDY11940.1"/>
    <property type="molecule type" value="Genomic_DNA"/>
</dbReference>
<evidence type="ECO:0000256" key="1">
    <source>
        <dbReference type="PROSITE-ProRule" id="PRU00510"/>
    </source>
</evidence>
<organism evidence="3 4">
    <name type="scientific">Hydrogenimonas cancrithermarum</name>
    <dbReference type="NCBI Taxonomy" id="2993563"/>
    <lineage>
        <taxon>Bacteria</taxon>
        <taxon>Pseudomonadati</taxon>
        <taxon>Campylobacterota</taxon>
        <taxon>Epsilonproteobacteria</taxon>
        <taxon>Campylobacterales</taxon>
        <taxon>Hydrogenimonadaceae</taxon>
        <taxon>Hydrogenimonas</taxon>
    </lineage>
</organism>
<accession>A0ABM8FJW8</accession>
<evidence type="ECO:0000313" key="3">
    <source>
        <dbReference type="EMBL" id="BDY11940.1"/>
    </source>
</evidence>
<dbReference type="InterPro" id="IPR037187">
    <property type="entry name" value="DnaK_N"/>
</dbReference>
<dbReference type="RefSeq" id="WP_286337153.1">
    <property type="nucleotide sequence ID" value="NZ_AP027370.1"/>
</dbReference>
<protein>
    <recommendedName>
        <fullName evidence="5">DksA C4-type domain-containing protein</fullName>
    </recommendedName>
</protein>
<evidence type="ECO:0008006" key="5">
    <source>
        <dbReference type="Google" id="ProtNLM"/>
    </source>
</evidence>
<comment type="caution">
    <text evidence="1">Lacks conserved residue(s) required for the propagation of feature annotation.</text>
</comment>
<dbReference type="Gene3D" id="1.20.120.910">
    <property type="entry name" value="DksA, coiled-coil domain"/>
    <property type="match status" value="1"/>
</dbReference>
<keyword evidence="2" id="KW-0175">Coiled coil</keyword>
<evidence type="ECO:0000313" key="4">
    <source>
        <dbReference type="Proteomes" id="UP001321445"/>
    </source>
</evidence>
<dbReference type="PROSITE" id="PS51128">
    <property type="entry name" value="ZF_DKSA_2"/>
    <property type="match status" value="1"/>
</dbReference>
<name>A0ABM8FJW8_9BACT</name>
<sequence>MTYLNLEFFKKRLVEEKERILKNIGELSDELATISAEDEIDDIEDMAELKIENDRDKEILKILMQELKDVNDALKKIEAGKYGIDEKTGKQIPLNRLLANPAARTA</sequence>
<reference evidence="3 4" key="1">
    <citation type="submission" date="2023-03" db="EMBL/GenBank/DDBJ databases">
        <title>Description of Hydrogenimonas sp. ISO32.</title>
        <authorList>
            <person name="Mino S."/>
            <person name="Fukazawa S."/>
            <person name="Sawabe T."/>
        </authorList>
    </citation>
    <scope>NUCLEOTIDE SEQUENCE [LARGE SCALE GENOMIC DNA]</scope>
    <source>
        <strain evidence="3 4">ISO32</strain>
    </source>
</reference>
<proteinExistence type="predicted"/>
<dbReference type="Proteomes" id="UP001321445">
    <property type="component" value="Chromosome"/>
</dbReference>
<dbReference type="PANTHER" id="PTHR33823:SF4">
    <property type="entry name" value="GENERAL STRESS PROTEIN 16O"/>
    <property type="match status" value="1"/>
</dbReference>
<feature type="coiled-coil region" evidence="2">
    <location>
        <begin position="10"/>
        <end position="80"/>
    </location>
</feature>